<dbReference type="InterPro" id="IPR003333">
    <property type="entry name" value="CMAS"/>
</dbReference>
<organism evidence="7 8">
    <name type="scientific">Pseudodesulfovibrio hydrargyri</name>
    <dbReference type="NCBI Taxonomy" id="2125990"/>
    <lineage>
        <taxon>Bacteria</taxon>
        <taxon>Pseudomonadati</taxon>
        <taxon>Thermodesulfobacteriota</taxon>
        <taxon>Desulfovibrionia</taxon>
        <taxon>Desulfovibrionales</taxon>
        <taxon>Desulfovibrionaceae</taxon>
    </lineage>
</organism>
<dbReference type="EMBL" id="LKAQ01000004">
    <property type="protein sequence ID" value="OIQ49373.1"/>
    <property type="molecule type" value="Genomic_DNA"/>
</dbReference>
<evidence type="ECO:0000256" key="5">
    <source>
        <dbReference type="ARBA" id="ARBA00023098"/>
    </source>
</evidence>
<proteinExistence type="inferred from homology"/>
<dbReference type="PIRSF" id="PIRSF003085">
    <property type="entry name" value="CMAS"/>
    <property type="match status" value="1"/>
</dbReference>
<keyword evidence="4" id="KW-0949">S-adenosyl-L-methionine</keyword>
<comment type="similarity">
    <text evidence="1">Belongs to the CFA/CMAS family.</text>
</comment>
<evidence type="ECO:0000256" key="3">
    <source>
        <dbReference type="ARBA" id="ARBA00022679"/>
    </source>
</evidence>
<feature type="active site" evidence="6">
    <location>
        <position position="355"/>
    </location>
</feature>
<dbReference type="NCBIfam" id="NF008686">
    <property type="entry name" value="PRK11705.1"/>
    <property type="match status" value="1"/>
</dbReference>
<dbReference type="InterPro" id="IPR029063">
    <property type="entry name" value="SAM-dependent_MTases_sf"/>
</dbReference>
<dbReference type="Gene3D" id="3.40.50.150">
    <property type="entry name" value="Vaccinia Virus protein VP39"/>
    <property type="match status" value="1"/>
</dbReference>
<name>A0A1J5MRY6_9BACT</name>
<dbReference type="Pfam" id="PF02353">
    <property type="entry name" value="CMAS"/>
    <property type="match status" value="1"/>
</dbReference>
<dbReference type="AlphaFoldDB" id="A0A1J5MRY6"/>
<evidence type="ECO:0000256" key="6">
    <source>
        <dbReference type="PIRSR" id="PIRSR003085-1"/>
    </source>
</evidence>
<sequence>MSASRAILSDLLAEAGVAVNGNDPWDIRVQDERLFHDILLRKNLGLGEGYMRGWWNCERVDEFICRVLKTGAENRVRDSWRLIVKALPALVCNLQSLSRARIVAQRHYDLGNDLFQGFLDPHLQYSCAYYKGMNGCPEDQTDEEVSRDLERAQEAKMRLICDKLELEPGDRVLDIGCGWGGLAKFMAEERGCSVVGVNISKQQIAFGRRFCAGLPVEIRETDYRRLDETFDKIVSVGMFEHVGPKNYPAFMRTVDRCLKPDGLFLLHTIGSNTSGPGLDPWIATYIFPNGCLPSIAEVSKAAEKHFVMEDLHNFGPYYDRTLMSWLRNFRHAWPSLRDKYGDRFKRMWEYYLQSCAGAFRARDIQLWQFVFSPIGRQQPECRWG</sequence>
<dbReference type="GO" id="GO:0032259">
    <property type="term" value="P:methylation"/>
    <property type="evidence" value="ECO:0007669"/>
    <property type="project" value="UniProtKB-KW"/>
</dbReference>
<keyword evidence="2 7" id="KW-0489">Methyltransferase</keyword>
<evidence type="ECO:0000256" key="2">
    <source>
        <dbReference type="ARBA" id="ARBA00022603"/>
    </source>
</evidence>
<dbReference type="GO" id="GO:0008825">
    <property type="term" value="F:cyclopropane-fatty-acyl-phospholipid synthase activity"/>
    <property type="evidence" value="ECO:0007669"/>
    <property type="project" value="UniProtKB-EC"/>
</dbReference>
<protein>
    <submittedName>
        <fullName evidence="7">Cyclopropane-fatty-acyl-phospholipid synthase</fullName>
        <ecNumber evidence="7">2.1.1.79</ecNumber>
    </submittedName>
</protein>
<evidence type="ECO:0000256" key="1">
    <source>
        <dbReference type="ARBA" id="ARBA00010815"/>
    </source>
</evidence>
<evidence type="ECO:0000313" key="8">
    <source>
        <dbReference type="Proteomes" id="UP000181901"/>
    </source>
</evidence>
<dbReference type="PANTHER" id="PTHR43667:SF1">
    <property type="entry name" value="CYCLOPROPANE-FATTY-ACYL-PHOSPHOLIPID SYNTHASE"/>
    <property type="match status" value="1"/>
</dbReference>
<dbReference type="PANTHER" id="PTHR43667">
    <property type="entry name" value="CYCLOPROPANE-FATTY-ACYL-PHOSPHOLIPID SYNTHASE"/>
    <property type="match status" value="1"/>
</dbReference>
<dbReference type="OrthoDB" id="9782855at2"/>
<gene>
    <name evidence="7" type="primary">cfa</name>
    <name evidence="7" type="ORF">BerOc1_01298</name>
</gene>
<reference evidence="7 8" key="1">
    <citation type="submission" date="2015-09" db="EMBL/GenBank/DDBJ databases">
        <title>Genome of Desulfovibrio dechloracetivorans BerOc1, a mercury methylating strain isolated from highly hydrocarbons and metals contaminated coastal sediments.</title>
        <authorList>
            <person name="Goni Urriza M."/>
            <person name="Gassie C."/>
            <person name="Bouchez O."/>
            <person name="Klopp C."/>
            <person name="Ranchou-Peyruse A."/>
            <person name="Remy G."/>
        </authorList>
    </citation>
    <scope>NUCLEOTIDE SEQUENCE [LARGE SCALE GENOMIC DNA]</scope>
    <source>
        <strain evidence="7 8">BerOc1</strain>
    </source>
</reference>
<evidence type="ECO:0000313" key="7">
    <source>
        <dbReference type="EMBL" id="OIQ49373.1"/>
    </source>
</evidence>
<keyword evidence="8" id="KW-1185">Reference proteome</keyword>
<accession>A0A1J5MRY6</accession>
<keyword evidence="5" id="KW-0443">Lipid metabolism</keyword>
<dbReference type="Proteomes" id="UP000181901">
    <property type="component" value="Unassembled WGS sequence"/>
</dbReference>
<dbReference type="GO" id="GO:0008610">
    <property type="term" value="P:lipid biosynthetic process"/>
    <property type="evidence" value="ECO:0007669"/>
    <property type="project" value="InterPro"/>
</dbReference>
<dbReference type="RefSeq" id="WP_071544895.1">
    <property type="nucleotide sequence ID" value="NZ_LKAQ01000004.1"/>
</dbReference>
<dbReference type="InterPro" id="IPR050723">
    <property type="entry name" value="CFA/CMAS"/>
</dbReference>
<dbReference type="CDD" id="cd02440">
    <property type="entry name" value="AdoMet_MTases"/>
    <property type="match status" value="1"/>
</dbReference>
<dbReference type="SUPFAM" id="SSF53335">
    <property type="entry name" value="S-adenosyl-L-methionine-dependent methyltransferases"/>
    <property type="match status" value="1"/>
</dbReference>
<evidence type="ECO:0000256" key="4">
    <source>
        <dbReference type="ARBA" id="ARBA00022691"/>
    </source>
</evidence>
<keyword evidence="3 7" id="KW-0808">Transferase</keyword>
<dbReference type="EC" id="2.1.1.79" evidence="7"/>
<comment type="caution">
    <text evidence="7">The sequence shown here is derived from an EMBL/GenBank/DDBJ whole genome shotgun (WGS) entry which is preliminary data.</text>
</comment>